<feature type="binding site" evidence="5 7">
    <location>
        <position position="60"/>
    </location>
    <ligand>
        <name>substrate</name>
    </ligand>
</feature>
<accession>A0A839SZW3</accession>
<evidence type="ECO:0000313" key="10">
    <source>
        <dbReference type="Proteomes" id="UP000581135"/>
    </source>
</evidence>
<dbReference type="PANTHER" id="PTHR11931">
    <property type="entry name" value="PHOSPHOGLYCERATE MUTASE"/>
    <property type="match status" value="1"/>
</dbReference>
<dbReference type="UniPathway" id="UPA00109">
    <property type="reaction ID" value="UER00186"/>
</dbReference>
<keyword evidence="10" id="KW-1185">Reference proteome</keyword>
<comment type="function">
    <text evidence="5">Catalyzes the interconversion of 2-phosphoglycerate and 3-phosphoglycerate.</text>
</comment>
<dbReference type="InterPro" id="IPR005952">
    <property type="entry name" value="Phosphogly_mut1"/>
</dbReference>
<dbReference type="GO" id="GO:0004619">
    <property type="term" value="F:phosphoglycerate mutase activity"/>
    <property type="evidence" value="ECO:0007669"/>
    <property type="project" value="UniProtKB-UniRule"/>
</dbReference>
<dbReference type="GO" id="GO:0006094">
    <property type="term" value="P:gluconeogenesis"/>
    <property type="evidence" value="ECO:0007669"/>
    <property type="project" value="UniProtKB-UniRule"/>
</dbReference>
<dbReference type="Pfam" id="PF00300">
    <property type="entry name" value="His_Phos_1"/>
    <property type="match status" value="2"/>
</dbReference>
<evidence type="ECO:0000256" key="6">
    <source>
        <dbReference type="PIRSR" id="PIRSR613078-1"/>
    </source>
</evidence>
<evidence type="ECO:0000256" key="2">
    <source>
        <dbReference type="ARBA" id="ARBA00022432"/>
    </source>
</evidence>
<dbReference type="RefSeq" id="WP_183417416.1">
    <property type="nucleotide sequence ID" value="NZ_JACHXA010000009.1"/>
</dbReference>
<feature type="binding site" evidence="5 7">
    <location>
        <begin position="87"/>
        <end position="90"/>
    </location>
    <ligand>
        <name>substrate</name>
    </ligand>
</feature>
<evidence type="ECO:0000256" key="5">
    <source>
        <dbReference type="HAMAP-Rule" id="MF_01039"/>
    </source>
</evidence>
<evidence type="ECO:0000256" key="3">
    <source>
        <dbReference type="ARBA" id="ARBA00023152"/>
    </source>
</evidence>
<comment type="caution">
    <text evidence="5">Lacks conserved residue(s) required for the propagation of feature annotation.</text>
</comment>
<dbReference type="SMART" id="SM00855">
    <property type="entry name" value="PGAM"/>
    <property type="match status" value="1"/>
</dbReference>
<dbReference type="HAMAP" id="MF_01039">
    <property type="entry name" value="PGAM_GpmA"/>
    <property type="match status" value="1"/>
</dbReference>
<dbReference type="GO" id="GO:0006096">
    <property type="term" value="P:glycolytic process"/>
    <property type="evidence" value="ECO:0007669"/>
    <property type="project" value="UniProtKB-UniRule"/>
</dbReference>
<name>A0A839SZW3_9PROT</name>
<feature type="site" description="Transition state stabilizer" evidence="5 8">
    <location>
        <position position="182"/>
    </location>
</feature>
<keyword evidence="3 5" id="KW-0324">Glycolysis</keyword>
<keyword evidence="4 5" id="KW-0413">Isomerase</keyword>
<dbReference type="Gene3D" id="3.40.50.1240">
    <property type="entry name" value="Phosphoglycerate mutase-like"/>
    <property type="match status" value="1"/>
</dbReference>
<comment type="subunit">
    <text evidence="5">Homodimer.</text>
</comment>
<proteinExistence type="inferred from homology"/>
<comment type="similarity">
    <text evidence="1 5">Belongs to the phosphoglycerate mutase family. BPG-dependent PGAM subfamily.</text>
</comment>
<evidence type="ECO:0000256" key="7">
    <source>
        <dbReference type="PIRSR" id="PIRSR613078-2"/>
    </source>
</evidence>
<feature type="active site" description="Tele-phosphohistidine intermediate" evidence="5 6">
    <location>
        <position position="9"/>
    </location>
</feature>
<dbReference type="InterPro" id="IPR029033">
    <property type="entry name" value="His_PPase_superfam"/>
</dbReference>
<dbReference type="NCBIfam" id="TIGR01258">
    <property type="entry name" value="pgm_1"/>
    <property type="match status" value="1"/>
</dbReference>
<protein>
    <recommendedName>
        <fullName evidence="5">2,3-bisphosphoglycerate-dependent phosphoglycerate mutase</fullName>
        <shortName evidence="5">BPG-dependent PGAM</shortName>
        <shortName evidence="5">PGAM</shortName>
        <shortName evidence="5">Phosphoglyceromutase</shortName>
        <shortName evidence="5">dPGM</shortName>
        <ecNumber evidence="5">5.4.2.11</ecNumber>
    </recommendedName>
</protein>
<dbReference type="SUPFAM" id="SSF53254">
    <property type="entry name" value="Phosphoglycerate mutase-like"/>
    <property type="match status" value="1"/>
</dbReference>
<dbReference type="EC" id="5.4.2.11" evidence="5"/>
<sequence>MPTLVLIRHGATRWGQENRFAGWGDTPLSVAGWTEARKAAQTLRRANLEFDVAYCSRLLRARETLEAITETMAAETLPVVVDWRLNERHYGQLQEVTRPAAIAEHGNAQVVAWRRDYHAVPPLLEDDDPRWLEQVARFADIDPTRLPRGESLGDAAARVRPVFEEEIGPALKAGKRVLVVAHTSSIRGLARVIENLDDEASAAFRIATAIPRIYQLDDDLTPQSSQDLAGGGRAGVRYWANKLKPRGLGRF</sequence>
<dbReference type="Proteomes" id="UP000581135">
    <property type="component" value="Unassembled WGS sequence"/>
</dbReference>
<evidence type="ECO:0000256" key="8">
    <source>
        <dbReference type="PIRSR" id="PIRSR613078-3"/>
    </source>
</evidence>
<evidence type="ECO:0000256" key="1">
    <source>
        <dbReference type="ARBA" id="ARBA00006717"/>
    </source>
</evidence>
<feature type="binding site" evidence="5 7">
    <location>
        <begin position="114"/>
        <end position="115"/>
    </location>
    <ligand>
        <name>substrate</name>
    </ligand>
</feature>
<dbReference type="CDD" id="cd07067">
    <property type="entry name" value="HP_PGM_like"/>
    <property type="match status" value="1"/>
</dbReference>
<comment type="catalytic activity">
    <reaction evidence="5">
        <text>(2R)-2-phosphoglycerate = (2R)-3-phosphoglycerate</text>
        <dbReference type="Rhea" id="RHEA:15901"/>
        <dbReference type="ChEBI" id="CHEBI:58272"/>
        <dbReference type="ChEBI" id="CHEBI:58289"/>
        <dbReference type="EC" id="5.4.2.11"/>
    </reaction>
</comment>
<evidence type="ECO:0000313" key="9">
    <source>
        <dbReference type="EMBL" id="MBB3066585.1"/>
    </source>
</evidence>
<dbReference type="AlphaFoldDB" id="A0A839SZW3"/>
<keyword evidence="2 5" id="KW-0312">Gluconeogenesis</keyword>
<dbReference type="InterPro" id="IPR013078">
    <property type="entry name" value="His_Pase_superF_clade-1"/>
</dbReference>
<gene>
    <name evidence="5" type="primary">gpmA</name>
    <name evidence="9" type="ORF">FHR98_002893</name>
</gene>
<comment type="caution">
    <text evidence="9">The sequence shown here is derived from an EMBL/GenBank/DDBJ whole genome shotgun (WGS) entry which is preliminary data.</text>
</comment>
<reference evidence="9 10" key="1">
    <citation type="submission" date="2020-08" db="EMBL/GenBank/DDBJ databases">
        <title>Genomic Encyclopedia of Type Strains, Phase III (KMG-III): the genomes of soil and plant-associated and newly described type strains.</title>
        <authorList>
            <person name="Whitman W."/>
        </authorList>
    </citation>
    <scope>NUCLEOTIDE SEQUENCE [LARGE SCALE GENOMIC DNA]</scope>
    <source>
        <strain evidence="9 10">CECT 8803</strain>
    </source>
</reference>
<comment type="pathway">
    <text evidence="5">Carbohydrate degradation; glycolysis; pyruvate from D-glyceraldehyde 3-phosphate: step 3/5.</text>
</comment>
<feature type="active site" description="Proton donor/acceptor" evidence="5 6">
    <location>
        <position position="87"/>
    </location>
</feature>
<evidence type="ECO:0000256" key="4">
    <source>
        <dbReference type="ARBA" id="ARBA00023235"/>
    </source>
</evidence>
<organism evidence="9 10">
    <name type="scientific">Limibacillus halophilus</name>
    <dbReference type="NCBI Taxonomy" id="1579333"/>
    <lineage>
        <taxon>Bacteria</taxon>
        <taxon>Pseudomonadati</taxon>
        <taxon>Pseudomonadota</taxon>
        <taxon>Alphaproteobacteria</taxon>
        <taxon>Rhodospirillales</taxon>
        <taxon>Rhodovibrionaceae</taxon>
        <taxon>Limibacillus</taxon>
    </lineage>
</organism>
<dbReference type="EMBL" id="JACHXA010000009">
    <property type="protein sequence ID" value="MBB3066585.1"/>
    <property type="molecule type" value="Genomic_DNA"/>
</dbReference>